<dbReference type="EC" id="3.5.4.19" evidence="15"/>
<protein>
    <recommendedName>
        <fullName evidence="15">Histidine biosynthesis bifunctional protein HisIE</fullName>
    </recommendedName>
    <domain>
        <recommendedName>
            <fullName evidence="15">Phosphoribosyl-AMP cyclohydrolase</fullName>
            <shortName evidence="15">PRA-CH</shortName>
            <ecNumber evidence="15">3.5.4.19</ecNumber>
        </recommendedName>
    </domain>
    <domain>
        <recommendedName>
            <fullName evidence="15">Phosphoribosyl-ATP pyrophosphatase</fullName>
            <shortName evidence="15">PRA-PH</shortName>
            <ecNumber evidence="15">3.6.1.31</ecNumber>
        </recommendedName>
    </domain>
</protein>
<dbReference type="Pfam" id="PF01503">
    <property type="entry name" value="PRA-PH"/>
    <property type="match status" value="1"/>
</dbReference>
<dbReference type="GO" id="GO:0004635">
    <property type="term" value="F:phosphoribosyl-AMP cyclohydrolase activity"/>
    <property type="evidence" value="ECO:0007669"/>
    <property type="project" value="UniProtKB-UniRule"/>
</dbReference>
<evidence type="ECO:0000256" key="4">
    <source>
        <dbReference type="ARBA" id="ARBA00005169"/>
    </source>
</evidence>
<evidence type="ECO:0000256" key="9">
    <source>
        <dbReference type="ARBA" id="ARBA00022605"/>
    </source>
</evidence>
<evidence type="ECO:0000256" key="8">
    <source>
        <dbReference type="ARBA" id="ARBA00022490"/>
    </source>
</evidence>
<evidence type="ECO:0000256" key="3">
    <source>
        <dbReference type="ARBA" id="ARBA00004496"/>
    </source>
</evidence>
<evidence type="ECO:0000256" key="7">
    <source>
        <dbReference type="ARBA" id="ARBA00008299"/>
    </source>
</evidence>
<dbReference type="NCBIfam" id="NF002747">
    <property type="entry name" value="PRK02759.1"/>
    <property type="match status" value="1"/>
</dbReference>
<dbReference type="GO" id="GO:0005737">
    <property type="term" value="C:cytoplasm"/>
    <property type="evidence" value="ECO:0007669"/>
    <property type="project" value="UniProtKB-SubCell"/>
</dbReference>
<evidence type="ECO:0000259" key="16">
    <source>
        <dbReference type="Pfam" id="PF01502"/>
    </source>
</evidence>
<evidence type="ECO:0000256" key="10">
    <source>
        <dbReference type="ARBA" id="ARBA00022741"/>
    </source>
</evidence>
<dbReference type="EC" id="3.6.1.31" evidence="15"/>
<evidence type="ECO:0000256" key="2">
    <source>
        <dbReference type="ARBA" id="ARBA00001460"/>
    </source>
</evidence>
<keyword evidence="14 15" id="KW-0511">Multifunctional enzyme</keyword>
<dbReference type="HAMAP" id="MF_01019">
    <property type="entry name" value="HisIE"/>
    <property type="match status" value="1"/>
</dbReference>
<reference evidence="17" key="1">
    <citation type="submission" date="2019-03" db="EMBL/GenBank/DDBJ databases">
        <title>Lake Tanganyika Metagenome-Assembled Genomes (MAGs).</title>
        <authorList>
            <person name="Tran P."/>
        </authorList>
    </citation>
    <scope>NUCLEOTIDE SEQUENCE</scope>
    <source>
        <strain evidence="17">K_DeepCast_65m_m2_066</strain>
    </source>
</reference>
<dbReference type="InterPro" id="IPR021130">
    <property type="entry name" value="PRib-ATP_PPHydrolase-like"/>
</dbReference>
<dbReference type="Gene3D" id="3.10.20.810">
    <property type="entry name" value="Phosphoribosyl-AMP cyclohydrolase"/>
    <property type="match status" value="1"/>
</dbReference>
<evidence type="ECO:0000313" key="18">
    <source>
        <dbReference type="Proteomes" id="UP000712673"/>
    </source>
</evidence>
<keyword evidence="8 15" id="KW-0963">Cytoplasm</keyword>
<dbReference type="InterPro" id="IPR008179">
    <property type="entry name" value="HisE"/>
</dbReference>
<dbReference type="CDD" id="cd11534">
    <property type="entry name" value="NTP-PPase_HisIE_like"/>
    <property type="match status" value="1"/>
</dbReference>
<keyword evidence="9 15" id="KW-0028">Amino-acid biosynthesis</keyword>
<comment type="pathway">
    <text evidence="5 15">Amino-acid biosynthesis; L-histidine biosynthesis; L-histidine from 5-phospho-alpha-D-ribose 1-diphosphate: step 2/9.</text>
</comment>
<feature type="domain" description="Phosphoribosyl-AMP cyclohydrolase" evidence="16">
    <location>
        <begin position="30"/>
        <end position="103"/>
    </location>
</feature>
<dbReference type="FunFam" id="3.10.20.810:FF:000001">
    <property type="entry name" value="Histidine biosynthesis bifunctional protein HisIE"/>
    <property type="match status" value="1"/>
</dbReference>
<dbReference type="AlphaFoldDB" id="A0A937W214"/>
<comment type="catalytic activity">
    <reaction evidence="1 15">
        <text>1-(5-phospho-beta-D-ribosyl)-5'-AMP + H2O = 1-(5-phospho-beta-D-ribosyl)-5-[(5-phospho-beta-D-ribosylamino)methylideneamino]imidazole-4-carboxamide</text>
        <dbReference type="Rhea" id="RHEA:20049"/>
        <dbReference type="ChEBI" id="CHEBI:15377"/>
        <dbReference type="ChEBI" id="CHEBI:58435"/>
        <dbReference type="ChEBI" id="CHEBI:59457"/>
        <dbReference type="EC" id="3.5.4.19"/>
    </reaction>
</comment>
<dbReference type="HAMAP" id="MF_01020">
    <property type="entry name" value="HisE"/>
    <property type="match status" value="1"/>
</dbReference>
<dbReference type="HAMAP" id="MF_01021">
    <property type="entry name" value="HisI"/>
    <property type="match status" value="1"/>
</dbReference>
<dbReference type="EMBL" id="VGLS01000211">
    <property type="protein sequence ID" value="MBM3223852.1"/>
    <property type="molecule type" value="Genomic_DNA"/>
</dbReference>
<evidence type="ECO:0000256" key="5">
    <source>
        <dbReference type="ARBA" id="ARBA00005204"/>
    </source>
</evidence>
<evidence type="ECO:0000256" key="12">
    <source>
        <dbReference type="ARBA" id="ARBA00022840"/>
    </source>
</evidence>
<dbReference type="SUPFAM" id="SSF101386">
    <property type="entry name" value="all-alpha NTP pyrophosphatases"/>
    <property type="match status" value="1"/>
</dbReference>
<evidence type="ECO:0000256" key="14">
    <source>
        <dbReference type="ARBA" id="ARBA00023268"/>
    </source>
</evidence>
<dbReference type="GO" id="GO:0004636">
    <property type="term" value="F:phosphoribosyl-ATP diphosphatase activity"/>
    <property type="evidence" value="ECO:0007669"/>
    <property type="project" value="UniProtKB-UniRule"/>
</dbReference>
<dbReference type="InterPro" id="IPR026660">
    <property type="entry name" value="PRA-CH"/>
</dbReference>
<evidence type="ECO:0000313" key="17">
    <source>
        <dbReference type="EMBL" id="MBM3223852.1"/>
    </source>
</evidence>
<organism evidence="17 18">
    <name type="scientific">Tectimicrobiota bacterium</name>
    <dbReference type="NCBI Taxonomy" id="2528274"/>
    <lineage>
        <taxon>Bacteria</taxon>
        <taxon>Pseudomonadati</taxon>
        <taxon>Nitrospinota/Tectimicrobiota group</taxon>
        <taxon>Candidatus Tectimicrobiota</taxon>
    </lineage>
</organism>
<dbReference type="InterPro" id="IPR038019">
    <property type="entry name" value="PRib_AMP_CycHydrolase_sf"/>
</dbReference>
<dbReference type="Gene3D" id="1.10.287.1080">
    <property type="entry name" value="MazG-like"/>
    <property type="match status" value="1"/>
</dbReference>
<dbReference type="NCBIfam" id="NF000768">
    <property type="entry name" value="PRK00051.1"/>
    <property type="match status" value="1"/>
</dbReference>
<keyword evidence="12 15" id="KW-0067">ATP-binding</keyword>
<comment type="subcellular location">
    <subcellularLocation>
        <location evidence="3 15">Cytoplasm</location>
    </subcellularLocation>
</comment>
<keyword evidence="13 15" id="KW-0368">Histidine biosynthesis</keyword>
<evidence type="ECO:0000256" key="13">
    <source>
        <dbReference type="ARBA" id="ARBA00023102"/>
    </source>
</evidence>
<evidence type="ECO:0000256" key="11">
    <source>
        <dbReference type="ARBA" id="ARBA00022801"/>
    </source>
</evidence>
<feature type="region of interest" description="Phosphoribosyl-AMP cyclohydrolase" evidence="15">
    <location>
        <begin position="1"/>
        <end position="127"/>
    </location>
</feature>
<keyword evidence="11 15" id="KW-0378">Hydrolase</keyword>
<comment type="caution">
    <text evidence="17">The sequence shown here is derived from an EMBL/GenBank/DDBJ whole genome shotgun (WGS) entry which is preliminary data.</text>
</comment>
<comment type="pathway">
    <text evidence="4 15">Amino-acid biosynthesis; L-histidine biosynthesis; L-histidine from 5-phospho-alpha-D-ribose 1-diphosphate: step 3/9.</text>
</comment>
<dbReference type="Pfam" id="PF01502">
    <property type="entry name" value="PRA-CH"/>
    <property type="match status" value="1"/>
</dbReference>
<dbReference type="NCBIfam" id="NF001611">
    <property type="entry name" value="PRK00400.1-3"/>
    <property type="match status" value="1"/>
</dbReference>
<dbReference type="PANTHER" id="PTHR42945">
    <property type="entry name" value="HISTIDINE BIOSYNTHESIS BIFUNCTIONAL PROTEIN"/>
    <property type="match status" value="1"/>
</dbReference>
<feature type="region of interest" description="Phosphoribosyl-ATP pyrophosphohydrolase" evidence="15">
    <location>
        <begin position="128"/>
        <end position="229"/>
    </location>
</feature>
<dbReference type="Proteomes" id="UP000712673">
    <property type="component" value="Unassembled WGS sequence"/>
</dbReference>
<evidence type="ECO:0000256" key="6">
    <source>
        <dbReference type="ARBA" id="ARBA00007731"/>
    </source>
</evidence>
<proteinExistence type="inferred from homology"/>
<sequence>MIPVPEALRFGPDGLLPAIIQDATDGTVLMLAYMNAEALELTRSTGYTHFWSRSRQALWKKGETSGHVQRVMAMAYDCDGDTLLVQVQQQNVACHTGQRSCFYRALPLSEEEVALPTGGESPAPTAMLDALYQLILTRRDSGADTSYVKKLFQRGQDVMCKKVAEEAAEVLIASKNGTAADIIYEMADLWFHALVLLGHHTIHPHEILHELQRRFGQPGGGKPVQASHE</sequence>
<dbReference type="NCBIfam" id="TIGR03188">
    <property type="entry name" value="histidine_hisI"/>
    <property type="match status" value="1"/>
</dbReference>
<dbReference type="GO" id="GO:0000105">
    <property type="term" value="P:L-histidine biosynthetic process"/>
    <property type="evidence" value="ECO:0007669"/>
    <property type="project" value="UniProtKB-UniRule"/>
</dbReference>
<dbReference type="SUPFAM" id="SSF141734">
    <property type="entry name" value="HisI-like"/>
    <property type="match status" value="1"/>
</dbReference>
<comment type="similarity">
    <text evidence="6 15">In the C-terminal section; belongs to the PRA-PH family.</text>
</comment>
<evidence type="ECO:0000256" key="15">
    <source>
        <dbReference type="HAMAP-Rule" id="MF_01019"/>
    </source>
</evidence>
<comment type="similarity">
    <text evidence="7 15">In the N-terminal section; belongs to the PRA-CH family.</text>
</comment>
<dbReference type="InterPro" id="IPR002496">
    <property type="entry name" value="PRib_AMP_CycHydrolase_dom"/>
</dbReference>
<accession>A0A937W214</accession>
<dbReference type="GO" id="GO:0005524">
    <property type="term" value="F:ATP binding"/>
    <property type="evidence" value="ECO:0007669"/>
    <property type="project" value="UniProtKB-KW"/>
</dbReference>
<evidence type="ECO:0000256" key="1">
    <source>
        <dbReference type="ARBA" id="ARBA00000024"/>
    </source>
</evidence>
<name>A0A937W214_UNCTE</name>
<keyword evidence="10 15" id="KW-0547">Nucleotide-binding</keyword>
<dbReference type="InterPro" id="IPR023019">
    <property type="entry name" value="His_synth_HisIE"/>
</dbReference>
<gene>
    <name evidence="15" type="primary">hisI</name>
    <name evidence="15" type="synonym">hisIE</name>
    <name evidence="17" type="ORF">FJZ47_08640</name>
</gene>
<dbReference type="PANTHER" id="PTHR42945:SF1">
    <property type="entry name" value="HISTIDINE BIOSYNTHESIS BIFUNCTIONAL PROTEIN HIS7"/>
    <property type="match status" value="1"/>
</dbReference>
<comment type="catalytic activity">
    <reaction evidence="2 15">
        <text>1-(5-phospho-beta-D-ribosyl)-ATP + H2O = 1-(5-phospho-beta-D-ribosyl)-5'-AMP + diphosphate + H(+)</text>
        <dbReference type="Rhea" id="RHEA:22828"/>
        <dbReference type="ChEBI" id="CHEBI:15377"/>
        <dbReference type="ChEBI" id="CHEBI:15378"/>
        <dbReference type="ChEBI" id="CHEBI:33019"/>
        <dbReference type="ChEBI" id="CHEBI:59457"/>
        <dbReference type="ChEBI" id="CHEBI:73183"/>
        <dbReference type="EC" id="3.6.1.31"/>
    </reaction>
</comment>